<organism evidence="2">
    <name type="scientific">Caenorhabditis brenneri</name>
    <name type="common">Nematode worm</name>
    <dbReference type="NCBI Taxonomy" id="135651"/>
    <lineage>
        <taxon>Eukaryota</taxon>
        <taxon>Metazoa</taxon>
        <taxon>Ecdysozoa</taxon>
        <taxon>Nematoda</taxon>
        <taxon>Chromadorea</taxon>
        <taxon>Rhabditida</taxon>
        <taxon>Rhabditina</taxon>
        <taxon>Rhabditomorpha</taxon>
        <taxon>Rhabditoidea</taxon>
        <taxon>Rhabditidae</taxon>
        <taxon>Peloderinae</taxon>
        <taxon>Caenorhabditis</taxon>
    </lineage>
</organism>
<dbReference type="HOGENOM" id="CLU_2673295_0_0_1"/>
<protein>
    <submittedName>
        <fullName evidence="1">Uncharacterized protein</fullName>
    </submittedName>
</protein>
<dbReference type="EMBL" id="GL379983">
    <property type="protein sequence ID" value="EGT40173.1"/>
    <property type="molecule type" value="Genomic_DNA"/>
</dbReference>
<reference evidence="2" key="1">
    <citation type="submission" date="2011-07" db="EMBL/GenBank/DDBJ databases">
        <authorList>
            <consortium name="Caenorhabditis brenneri Sequencing and Analysis Consortium"/>
            <person name="Wilson R.K."/>
        </authorList>
    </citation>
    <scope>NUCLEOTIDE SEQUENCE [LARGE SCALE GENOMIC DNA]</scope>
    <source>
        <strain evidence="2">PB2801</strain>
    </source>
</reference>
<evidence type="ECO:0000313" key="2">
    <source>
        <dbReference type="Proteomes" id="UP000008068"/>
    </source>
</evidence>
<dbReference type="AlphaFoldDB" id="G0NYR6"/>
<dbReference type="InParanoid" id="G0NYR6"/>
<gene>
    <name evidence="1" type="ORF">CAEBREN_21286</name>
</gene>
<dbReference type="Proteomes" id="UP000008068">
    <property type="component" value="Unassembled WGS sequence"/>
</dbReference>
<accession>G0NYR6</accession>
<name>G0NYR6_CAEBE</name>
<keyword evidence="2" id="KW-1185">Reference proteome</keyword>
<evidence type="ECO:0000313" key="1">
    <source>
        <dbReference type="EMBL" id="EGT40173.1"/>
    </source>
</evidence>
<sequence>MAIFESSDLESSNLWWKGSEIGERQEGFRRDGPKKELKIKFEIEGRSGTIEVQRMNNFDFYVMKFVGILMSKVEN</sequence>
<proteinExistence type="predicted"/>